<evidence type="ECO:0000313" key="1">
    <source>
        <dbReference type="EMBL" id="KAH3778118.1"/>
    </source>
</evidence>
<protein>
    <submittedName>
        <fullName evidence="1">Uncharacterized protein</fullName>
    </submittedName>
</protein>
<reference evidence="1" key="2">
    <citation type="submission" date="2020-11" db="EMBL/GenBank/DDBJ databases">
        <authorList>
            <person name="McCartney M.A."/>
            <person name="Auch B."/>
            <person name="Kono T."/>
            <person name="Mallez S."/>
            <person name="Becker A."/>
            <person name="Gohl D.M."/>
            <person name="Silverstein K.A.T."/>
            <person name="Koren S."/>
            <person name="Bechman K.B."/>
            <person name="Herman A."/>
            <person name="Abrahante J.E."/>
            <person name="Garbe J."/>
        </authorList>
    </citation>
    <scope>NUCLEOTIDE SEQUENCE</scope>
    <source>
        <strain evidence="1">Duluth1</strain>
        <tissue evidence="1">Whole animal</tissue>
    </source>
</reference>
<reference evidence="1" key="1">
    <citation type="journal article" date="2019" name="bioRxiv">
        <title>The Genome of the Zebra Mussel, Dreissena polymorpha: A Resource for Invasive Species Research.</title>
        <authorList>
            <person name="McCartney M.A."/>
            <person name="Auch B."/>
            <person name="Kono T."/>
            <person name="Mallez S."/>
            <person name="Zhang Y."/>
            <person name="Obille A."/>
            <person name="Becker A."/>
            <person name="Abrahante J.E."/>
            <person name="Garbe J."/>
            <person name="Badalamenti J.P."/>
            <person name="Herman A."/>
            <person name="Mangelson H."/>
            <person name="Liachko I."/>
            <person name="Sullivan S."/>
            <person name="Sone E.D."/>
            <person name="Koren S."/>
            <person name="Silverstein K.A.T."/>
            <person name="Beckman K.B."/>
            <person name="Gohl D.M."/>
        </authorList>
    </citation>
    <scope>NUCLEOTIDE SEQUENCE</scope>
    <source>
        <strain evidence="1">Duluth1</strain>
        <tissue evidence="1">Whole animal</tissue>
    </source>
</reference>
<dbReference type="Proteomes" id="UP000828390">
    <property type="component" value="Unassembled WGS sequence"/>
</dbReference>
<gene>
    <name evidence="1" type="ORF">DPMN_179571</name>
</gene>
<organism evidence="1 2">
    <name type="scientific">Dreissena polymorpha</name>
    <name type="common">Zebra mussel</name>
    <name type="synonym">Mytilus polymorpha</name>
    <dbReference type="NCBI Taxonomy" id="45954"/>
    <lineage>
        <taxon>Eukaryota</taxon>
        <taxon>Metazoa</taxon>
        <taxon>Spiralia</taxon>
        <taxon>Lophotrochozoa</taxon>
        <taxon>Mollusca</taxon>
        <taxon>Bivalvia</taxon>
        <taxon>Autobranchia</taxon>
        <taxon>Heteroconchia</taxon>
        <taxon>Euheterodonta</taxon>
        <taxon>Imparidentia</taxon>
        <taxon>Neoheterodontei</taxon>
        <taxon>Myida</taxon>
        <taxon>Dreissenoidea</taxon>
        <taxon>Dreissenidae</taxon>
        <taxon>Dreissena</taxon>
    </lineage>
</organism>
<keyword evidence="2" id="KW-1185">Reference proteome</keyword>
<dbReference type="AlphaFoldDB" id="A0A9D4EEA0"/>
<evidence type="ECO:0000313" key="2">
    <source>
        <dbReference type="Proteomes" id="UP000828390"/>
    </source>
</evidence>
<name>A0A9D4EEA0_DREPO</name>
<sequence>MQQMQKRSSSQAVELQTLAEEQFNRANKLSDELLRLKSRKVENSILCAHWHSH</sequence>
<accession>A0A9D4EEA0</accession>
<proteinExistence type="predicted"/>
<dbReference type="EMBL" id="JAIWYP010000009">
    <property type="protein sequence ID" value="KAH3778118.1"/>
    <property type="molecule type" value="Genomic_DNA"/>
</dbReference>
<comment type="caution">
    <text evidence="1">The sequence shown here is derived from an EMBL/GenBank/DDBJ whole genome shotgun (WGS) entry which is preliminary data.</text>
</comment>